<evidence type="ECO:0000256" key="4">
    <source>
        <dbReference type="ARBA" id="ARBA00022640"/>
    </source>
</evidence>
<evidence type="ECO:0000259" key="7">
    <source>
        <dbReference type="SMART" id="SM01382"/>
    </source>
</evidence>
<dbReference type="Pfam" id="PF03947">
    <property type="entry name" value="Ribosomal_L2_C"/>
    <property type="match status" value="1"/>
</dbReference>
<keyword evidence="5 9" id="KW-0689">Ribosomal protein</keyword>
<dbReference type="PANTHER" id="PTHR13691:SF5">
    <property type="entry name" value="LARGE RIBOSOMAL SUBUNIT PROTEIN UL2M"/>
    <property type="match status" value="1"/>
</dbReference>
<dbReference type="SUPFAM" id="SSF50104">
    <property type="entry name" value="Translation proteins SH3-like domain"/>
    <property type="match status" value="1"/>
</dbReference>
<dbReference type="SMART" id="SM01382">
    <property type="entry name" value="Ribosomal_L2_C"/>
    <property type="match status" value="1"/>
</dbReference>
<dbReference type="InterPro" id="IPR012340">
    <property type="entry name" value="NA-bd_OB-fold"/>
</dbReference>
<evidence type="ECO:0000256" key="1">
    <source>
        <dbReference type="ARBA" id="ARBA00004229"/>
    </source>
</evidence>
<evidence type="ECO:0000256" key="2">
    <source>
        <dbReference type="ARBA" id="ARBA00005636"/>
    </source>
</evidence>
<accession>A0A455RGI1</accession>
<dbReference type="SMART" id="SM01383">
    <property type="entry name" value="Ribosomal_L2"/>
    <property type="match status" value="1"/>
</dbReference>
<dbReference type="Gene3D" id="2.40.50.140">
    <property type="entry name" value="Nucleic acid-binding proteins"/>
    <property type="match status" value="1"/>
</dbReference>
<dbReference type="Gene3D" id="4.10.950.10">
    <property type="entry name" value="Ribosomal protein L2, domain 3"/>
    <property type="match status" value="1"/>
</dbReference>
<dbReference type="AlphaFoldDB" id="A0A455RGI1"/>
<dbReference type="InterPro" id="IPR008991">
    <property type="entry name" value="Translation_prot_SH3-like_sf"/>
</dbReference>
<dbReference type="GO" id="GO:0009507">
    <property type="term" value="C:chloroplast"/>
    <property type="evidence" value="ECO:0007669"/>
    <property type="project" value="UniProtKB-SubCell"/>
</dbReference>
<dbReference type="Gene3D" id="2.30.30.30">
    <property type="match status" value="1"/>
</dbReference>
<organism evidence="9">
    <name type="scientific">Spumella sp. NIES-1846</name>
    <dbReference type="NCBI Taxonomy" id="2490549"/>
    <lineage>
        <taxon>Eukaryota</taxon>
        <taxon>Sar</taxon>
        <taxon>Stramenopiles</taxon>
        <taxon>Ochrophyta</taxon>
        <taxon>Chrysophyceae</taxon>
        <taxon>Chromulinales</taxon>
        <taxon>Chromulinaceae</taxon>
        <taxon>Spumella</taxon>
    </lineage>
</organism>
<dbReference type="FunFam" id="4.10.950.10:FF:000001">
    <property type="entry name" value="50S ribosomal protein L2"/>
    <property type="match status" value="1"/>
</dbReference>
<dbReference type="InterPro" id="IPR014722">
    <property type="entry name" value="Rib_uL2_dom2"/>
</dbReference>
<dbReference type="Pfam" id="PF00181">
    <property type="entry name" value="Ribosomal_L2_N"/>
    <property type="match status" value="1"/>
</dbReference>
<dbReference type="InterPro" id="IPR022669">
    <property type="entry name" value="Ribosomal_uL2_C"/>
</dbReference>
<dbReference type="InterPro" id="IPR005880">
    <property type="entry name" value="Ribosomal_uL2_bac/org-type"/>
</dbReference>
<gene>
    <name evidence="9" type="primary">rpl2</name>
</gene>
<evidence type="ECO:0000259" key="8">
    <source>
        <dbReference type="SMART" id="SM01383"/>
    </source>
</evidence>
<keyword evidence="6" id="KW-0687">Ribonucleoprotein</keyword>
<sequence>MLLKIFKPLTPSLRHTKLLKNLNLAINNPEKSLLKKYIPKTGRNNQGIITSRHKTGGHKKRYRIIDFTFKNYNIPGIVINLEYDPLRTANIALIHYIDGTKGYILAPEFLMKKMILFKSYNVGTSFFLFQIPVGSEIYNIEFIPGNGGKIARAAGTSAKLLLKEKNHVIILLNSTELRIFSNKCKAILGKVSNSQYKNINYGKAGRKHWLGIRSKVRGSAMNAVDHPHGGGEGKSSIGLIQPRTPWSKIALGMKTRKKNKKSNKFILKSRHEKKI</sequence>
<feature type="domain" description="Large ribosomal subunit protein uL2 C-terminal" evidence="7">
    <location>
        <begin position="120"/>
        <end position="249"/>
    </location>
</feature>
<dbReference type="PIRSF" id="PIRSF002158">
    <property type="entry name" value="Ribosomal_L2"/>
    <property type="match status" value="1"/>
</dbReference>
<dbReference type="PANTHER" id="PTHR13691">
    <property type="entry name" value="RIBOSOMAL PROTEIN L2"/>
    <property type="match status" value="1"/>
</dbReference>
<keyword evidence="4 9" id="KW-0934">Plastid</keyword>
<dbReference type="GO" id="GO:0032543">
    <property type="term" value="P:mitochondrial translation"/>
    <property type="evidence" value="ECO:0007669"/>
    <property type="project" value="TreeGrafter"/>
</dbReference>
<comment type="similarity">
    <text evidence="2">Belongs to the universal ribosomal protein uL2 family.</text>
</comment>
<dbReference type="NCBIfam" id="TIGR01171">
    <property type="entry name" value="rplB_bact"/>
    <property type="match status" value="1"/>
</dbReference>
<comment type="subcellular location">
    <subcellularLocation>
        <location evidence="1">Plastid</location>
        <location evidence="1">Chloroplast</location>
    </subcellularLocation>
</comment>
<dbReference type="EMBL" id="AP019363">
    <property type="protein sequence ID" value="BBH43073.1"/>
    <property type="molecule type" value="Genomic_DNA"/>
</dbReference>
<dbReference type="SUPFAM" id="SSF50249">
    <property type="entry name" value="Nucleic acid-binding proteins"/>
    <property type="match status" value="1"/>
</dbReference>
<evidence type="ECO:0000313" key="9">
    <source>
        <dbReference type="EMBL" id="BBH43073.1"/>
    </source>
</evidence>
<geneLocation type="plastid" evidence="9"/>
<evidence type="ECO:0000256" key="6">
    <source>
        <dbReference type="ARBA" id="ARBA00023274"/>
    </source>
</evidence>
<name>A0A455RGI1_9STRA</name>
<protein>
    <submittedName>
        <fullName evidence="9">Ribosomal protein L2</fullName>
    </submittedName>
</protein>
<dbReference type="GO" id="GO:0016740">
    <property type="term" value="F:transferase activity"/>
    <property type="evidence" value="ECO:0007669"/>
    <property type="project" value="InterPro"/>
</dbReference>
<evidence type="ECO:0000256" key="5">
    <source>
        <dbReference type="ARBA" id="ARBA00022980"/>
    </source>
</evidence>
<dbReference type="GO" id="GO:0005762">
    <property type="term" value="C:mitochondrial large ribosomal subunit"/>
    <property type="evidence" value="ECO:0007669"/>
    <property type="project" value="TreeGrafter"/>
</dbReference>
<dbReference type="GO" id="GO:0003723">
    <property type="term" value="F:RNA binding"/>
    <property type="evidence" value="ECO:0007669"/>
    <property type="project" value="InterPro"/>
</dbReference>
<reference evidence="9" key="1">
    <citation type="journal article" date="2019" name="Proc. Natl. Acad. Sci. U.S.A.">
        <title>Principles of plastid reductive evolution illuminated by nonphotosynthetic chrysophytes.</title>
        <authorList>
            <person name="Dorrell R.G."/>
            <person name="Azuma T."/>
            <person name="Nomura M."/>
            <person name="Audren de Kerdre G."/>
            <person name="Paoli L."/>
            <person name="Yang S."/>
            <person name="Bowler C."/>
            <person name="Ishii K."/>
            <person name="Miyashita H."/>
            <person name="Gile G.H."/>
            <person name="Kamikawa R."/>
        </authorList>
    </citation>
    <scope>NUCLEOTIDE SEQUENCE</scope>
    <source>
        <strain evidence="9">NIES-1846</strain>
    </source>
</reference>
<dbReference type="InterPro" id="IPR014726">
    <property type="entry name" value="Ribosomal_uL2_dom3"/>
</dbReference>
<dbReference type="GO" id="GO:0003735">
    <property type="term" value="F:structural constituent of ribosome"/>
    <property type="evidence" value="ECO:0007669"/>
    <property type="project" value="InterPro"/>
</dbReference>
<feature type="domain" description="Large ribosomal subunit protein uL2 RNA-binding" evidence="8">
    <location>
        <begin position="42"/>
        <end position="118"/>
    </location>
</feature>
<evidence type="ECO:0000256" key="3">
    <source>
        <dbReference type="ARBA" id="ARBA00022528"/>
    </source>
</evidence>
<keyword evidence="3" id="KW-0150">Chloroplast</keyword>
<dbReference type="InterPro" id="IPR022666">
    <property type="entry name" value="Ribosomal_uL2_RNA-bd_dom"/>
</dbReference>
<dbReference type="InterPro" id="IPR002171">
    <property type="entry name" value="Ribosomal_uL2"/>
</dbReference>
<proteinExistence type="inferred from homology"/>